<evidence type="ECO:0000256" key="1">
    <source>
        <dbReference type="ARBA" id="ARBA00022490"/>
    </source>
</evidence>
<dbReference type="GO" id="GO:0005829">
    <property type="term" value="C:cytosol"/>
    <property type="evidence" value="ECO:0007669"/>
    <property type="project" value="TreeGrafter"/>
</dbReference>
<proteinExistence type="inferred from homology"/>
<evidence type="ECO:0000256" key="5">
    <source>
        <dbReference type="ARBA" id="ARBA00022691"/>
    </source>
</evidence>
<keyword evidence="5 6" id="KW-0949">S-adenosyl-L-methionine</keyword>
<dbReference type="InterPro" id="IPR029063">
    <property type="entry name" value="SAM-dependent_MTases_sf"/>
</dbReference>
<dbReference type="NCBIfam" id="TIGR00138">
    <property type="entry name" value="rsmG_gidB"/>
    <property type="match status" value="1"/>
</dbReference>
<feature type="binding site" evidence="6">
    <location>
        <begin position="125"/>
        <end position="126"/>
    </location>
    <ligand>
        <name>S-adenosyl-L-methionine</name>
        <dbReference type="ChEBI" id="CHEBI:59789"/>
    </ligand>
</feature>
<comment type="similarity">
    <text evidence="6">Belongs to the methyltransferase superfamily. RNA methyltransferase RsmG family.</text>
</comment>
<protein>
    <recommendedName>
        <fullName evidence="6">Ribosomal RNA small subunit methyltransferase G</fullName>
        <ecNumber evidence="6">2.1.1.170</ecNumber>
    </recommendedName>
    <alternativeName>
        <fullName evidence="6">16S rRNA 7-methylguanosine methyltransferase</fullName>
        <shortName evidence="6">16S rRNA m7G methyltransferase</shortName>
    </alternativeName>
</protein>
<feature type="binding site" evidence="6">
    <location>
        <position position="71"/>
    </location>
    <ligand>
        <name>S-adenosyl-L-methionine</name>
        <dbReference type="ChEBI" id="CHEBI:59789"/>
    </ligand>
</feature>
<keyword evidence="3 6" id="KW-0489">Methyltransferase</keyword>
<comment type="subcellular location">
    <subcellularLocation>
        <location evidence="6">Cytoplasm</location>
    </subcellularLocation>
</comment>
<evidence type="ECO:0000313" key="7">
    <source>
        <dbReference type="EMBL" id="TNY34072.1"/>
    </source>
</evidence>
<dbReference type="PIRSF" id="PIRSF003078">
    <property type="entry name" value="GidB"/>
    <property type="match status" value="1"/>
</dbReference>
<feature type="binding site" evidence="6">
    <location>
        <position position="139"/>
    </location>
    <ligand>
        <name>S-adenosyl-L-methionine</name>
        <dbReference type="ChEBI" id="CHEBI:59789"/>
    </ligand>
</feature>
<keyword evidence="8" id="KW-1185">Reference proteome</keyword>
<dbReference type="SUPFAM" id="SSF53335">
    <property type="entry name" value="S-adenosyl-L-methionine-dependent methyltransferases"/>
    <property type="match status" value="1"/>
</dbReference>
<dbReference type="PANTHER" id="PTHR31760:SF0">
    <property type="entry name" value="S-ADENOSYL-L-METHIONINE-DEPENDENT METHYLTRANSFERASES SUPERFAMILY PROTEIN"/>
    <property type="match status" value="1"/>
</dbReference>
<comment type="caution">
    <text evidence="6">Lacks conserved residue(s) required for the propagation of feature annotation.</text>
</comment>
<keyword evidence="4 6" id="KW-0808">Transferase</keyword>
<dbReference type="EC" id="2.1.1.170" evidence="6"/>
<dbReference type="Pfam" id="PF02527">
    <property type="entry name" value="GidB"/>
    <property type="match status" value="1"/>
</dbReference>
<gene>
    <name evidence="6 7" type="primary">rsmG</name>
    <name evidence="7" type="ORF">FHY64_12655</name>
</gene>
<evidence type="ECO:0000313" key="8">
    <source>
        <dbReference type="Proteomes" id="UP000314011"/>
    </source>
</evidence>
<keyword evidence="2 6" id="KW-0698">rRNA processing</keyword>
<evidence type="ECO:0000256" key="3">
    <source>
        <dbReference type="ARBA" id="ARBA00022603"/>
    </source>
</evidence>
<comment type="catalytic activity">
    <reaction evidence="6">
        <text>guanosine(527) in 16S rRNA + S-adenosyl-L-methionine = N(7)-methylguanosine(527) in 16S rRNA + S-adenosyl-L-homocysteine</text>
        <dbReference type="Rhea" id="RHEA:42732"/>
        <dbReference type="Rhea" id="RHEA-COMP:10209"/>
        <dbReference type="Rhea" id="RHEA-COMP:10210"/>
        <dbReference type="ChEBI" id="CHEBI:57856"/>
        <dbReference type="ChEBI" id="CHEBI:59789"/>
        <dbReference type="ChEBI" id="CHEBI:74269"/>
        <dbReference type="ChEBI" id="CHEBI:74480"/>
        <dbReference type="EC" id="2.1.1.170"/>
    </reaction>
</comment>
<feature type="binding site" evidence="6">
    <location>
        <position position="76"/>
    </location>
    <ligand>
        <name>S-adenosyl-L-methionine</name>
        <dbReference type="ChEBI" id="CHEBI:59789"/>
    </ligand>
</feature>
<dbReference type="Proteomes" id="UP000314011">
    <property type="component" value="Unassembled WGS sequence"/>
</dbReference>
<keyword evidence="1 6" id="KW-0963">Cytoplasm</keyword>
<dbReference type="RefSeq" id="WP_140195078.1">
    <property type="nucleotide sequence ID" value="NZ_CP065915.1"/>
</dbReference>
<sequence>MEEVELISGVYVSRETFERLEAFRDLVLKWTARINLVSTKSAATLWDRHILDSAQLIQHAPDSFNRWVDLGSGGGFPGIVVATLNLDLAPDAEMILVESDQRKATFLRAAIRELGLNAQVQASRAETLAPMQADVLTARALASLSELLPLASRHLKPDGIAIFPKGRSALDEIRDAQQGWTFQLEQSPSKTDAEAAILKLERIERV</sequence>
<dbReference type="AlphaFoldDB" id="A0A5C5GH40"/>
<organism evidence="7 8">
    <name type="scientific">Pelagovum pacificum</name>
    <dbReference type="NCBI Taxonomy" id="2588711"/>
    <lineage>
        <taxon>Bacteria</taxon>
        <taxon>Pseudomonadati</taxon>
        <taxon>Pseudomonadota</taxon>
        <taxon>Alphaproteobacteria</taxon>
        <taxon>Rhodobacterales</taxon>
        <taxon>Paracoccaceae</taxon>
        <taxon>Pelagovum</taxon>
    </lineage>
</organism>
<evidence type="ECO:0000256" key="2">
    <source>
        <dbReference type="ARBA" id="ARBA00022552"/>
    </source>
</evidence>
<comment type="function">
    <text evidence="6">Specifically methylates the N7 position of guanine in position 527 of 16S rRNA.</text>
</comment>
<name>A0A5C5GH40_9RHOB</name>
<dbReference type="InterPro" id="IPR003682">
    <property type="entry name" value="rRNA_ssu_MeTfrase_G"/>
</dbReference>
<comment type="caution">
    <text evidence="7">The sequence shown here is derived from an EMBL/GenBank/DDBJ whole genome shotgun (WGS) entry which is preliminary data.</text>
</comment>
<evidence type="ECO:0000256" key="6">
    <source>
        <dbReference type="HAMAP-Rule" id="MF_00074"/>
    </source>
</evidence>
<dbReference type="PANTHER" id="PTHR31760">
    <property type="entry name" value="S-ADENOSYL-L-METHIONINE-DEPENDENT METHYLTRANSFERASES SUPERFAMILY PROTEIN"/>
    <property type="match status" value="1"/>
</dbReference>
<dbReference type="OrthoDB" id="9808773at2"/>
<dbReference type="Gene3D" id="3.40.50.150">
    <property type="entry name" value="Vaccinia Virus protein VP39"/>
    <property type="match status" value="1"/>
</dbReference>
<dbReference type="EMBL" id="VFFF01000001">
    <property type="protein sequence ID" value="TNY34072.1"/>
    <property type="molecule type" value="Genomic_DNA"/>
</dbReference>
<accession>A0A5C5GH40</accession>
<evidence type="ECO:0000256" key="4">
    <source>
        <dbReference type="ARBA" id="ARBA00022679"/>
    </source>
</evidence>
<dbReference type="HAMAP" id="MF_00074">
    <property type="entry name" value="16SrRNA_methyltr_G"/>
    <property type="match status" value="1"/>
</dbReference>
<reference evidence="7 8" key="1">
    <citation type="submission" date="2019-06" db="EMBL/GenBank/DDBJ databases">
        <title>Genome of new Rhodobacteraceae sp. SM1903.</title>
        <authorList>
            <person name="Ren X."/>
        </authorList>
    </citation>
    <scope>NUCLEOTIDE SEQUENCE [LARGE SCALE GENOMIC DNA]</scope>
    <source>
        <strain evidence="7 8">SM1903</strain>
    </source>
</reference>
<dbReference type="GO" id="GO:0070043">
    <property type="term" value="F:rRNA (guanine-N7-)-methyltransferase activity"/>
    <property type="evidence" value="ECO:0007669"/>
    <property type="project" value="UniProtKB-UniRule"/>
</dbReference>